<dbReference type="FunCoup" id="A0A1E5RE10">
    <property type="interactions" value="758"/>
</dbReference>
<dbReference type="Pfam" id="PF00929">
    <property type="entry name" value="RNase_T"/>
    <property type="match status" value="1"/>
</dbReference>
<dbReference type="NCBIfam" id="NF003765">
    <property type="entry name" value="PRK05359.1"/>
    <property type="match status" value="1"/>
</dbReference>
<dbReference type="CDD" id="cd06135">
    <property type="entry name" value="Orn"/>
    <property type="match status" value="1"/>
</dbReference>
<feature type="domain" description="Exonuclease" evidence="6">
    <location>
        <begin position="95"/>
        <end position="271"/>
    </location>
</feature>
<dbReference type="PANTHER" id="PTHR11046">
    <property type="entry name" value="OLIGORIBONUCLEASE, MITOCHONDRIAL"/>
    <property type="match status" value="1"/>
</dbReference>
<dbReference type="OrthoDB" id="270189at2759"/>
<name>A0A1E5RE10_9ASCO</name>
<dbReference type="SUPFAM" id="SSF53098">
    <property type="entry name" value="Ribonuclease H-like"/>
    <property type="match status" value="1"/>
</dbReference>
<dbReference type="STRING" id="56408.A0A1E5RE10"/>
<proteinExistence type="inferred from homology"/>
<dbReference type="GO" id="GO:0005739">
    <property type="term" value="C:mitochondrion"/>
    <property type="evidence" value="ECO:0007669"/>
    <property type="project" value="TreeGrafter"/>
</dbReference>
<dbReference type="FunFam" id="3.30.420.10:FF:000003">
    <property type="entry name" value="Oligoribonuclease"/>
    <property type="match status" value="1"/>
</dbReference>
<dbReference type="InParanoid" id="A0A1E5RE10"/>
<evidence type="ECO:0000313" key="8">
    <source>
        <dbReference type="Proteomes" id="UP000095728"/>
    </source>
</evidence>
<organism evidence="7 8">
    <name type="scientific">Hanseniaspora osmophila</name>
    <dbReference type="NCBI Taxonomy" id="56408"/>
    <lineage>
        <taxon>Eukaryota</taxon>
        <taxon>Fungi</taxon>
        <taxon>Dikarya</taxon>
        <taxon>Ascomycota</taxon>
        <taxon>Saccharomycotina</taxon>
        <taxon>Saccharomycetes</taxon>
        <taxon>Saccharomycodales</taxon>
        <taxon>Saccharomycodaceae</taxon>
        <taxon>Hanseniaspora</taxon>
    </lineage>
</organism>
<dbReference type="GO" id="GO:0003676">
    <property type="term" value="F:nucleic acid binding"/>
    <property type="evidence" value="ECO:0007669"/>
    <property type="project" value="InterPro"/>
</dbReference>
<evidence type="ECO:0000259" key="6">
    <source>
        <dbReference type="SMART" id="SM00479"/>
    </source>
</evidence>
<evidence type="ECO:0000256" key="4">
    <source>
        <dbReference type="ARBA" id="ARBA00022839"/>
    </source>
</evidence>
<feature type="region of interest" description="Disordered" evidence="5">
    <location>
        <begin position="296"/>
        <end position="322"/>
    </location>
</feature>
<dbReference type="AlphaFoldDB" id="A0A1E5RE10"/>
<dbReference type="InterPro" id="IPR013520">
    <property type="entry name" value="Ribonucl_H"/>
</dbReference>
<comment type="caution">
    <text evidence="7">The sequence shown here is derived from an EMBL/GenBank/DDBJ whole genome shotgun (WGS) entry which is preliminary data.</text>
</comment>
<keyword evidence="2" id="KW-0540">Nuclease</keyword>
<dbReference type="Proteomes" id="UP000095728">
    <property type="component" value="Unassembled WGS sequence"/>
</dbReference>
<dbReference type="PANTHER" id="PTHR11046:SF0">
    <property type="entry name" value="OLIGORIBONUCLEASE, MITOCHONDRIAL"/>
    <property type="match status" value="1"/>
</dbReference>
<dbReference type="InterPro" id="IPR012337">
    <property type="entry name" value="RNaseH-like_sf"/>
</dbReference>
<sequence length="322" mass="36554">MFISKGKQALHPLRFSFTNLLFLGQRKSYSAFKLNLPKKPFAKKSKPSPYLTYPQRLKDYKMTTTASSDLVAQKTNISSVHSNETASPVKKVYKPIVWIDCEMTGLDHHNDYIIEICCIITDGNLKIVDEEGYESVIHCPKSVMDNMGQWCIDHHGSSGLTEKVIKSDVTKEQVDLELLAYIKKYIPDSRVGILAGNSVHVDRLFMLKDLPQVVEHLTYRIIDVSSIMEVCRRHNSELSSVMPRKEAAHTAKSDILESIEQLKFYRTHYLKSPAETKDYVVKRRIEIEAAATEVSDAKRTVSEAADQENVSLGNEANKKMKN</sequence>
<keyword evidence="4" id="KW-0269">Exonuclease</keyword>
<keyword evidence="3" id="KW-0378">Hydrolase</keyword>
<dbReference type="SMART" id="SM00479">
    <property type="entry name" value="EXOIII"/>
    <property type="match status" value="1"/>
</dbReference>
<accession>A0A1E5RE10</accession>
<evidence type="ECO:0000256" key="5">
    <source>
        <dbReference type="SAM" id="MobiDB-lite"/>
    </source>
</evidence>
<evidence type="ECO:0000256" key="3">
    <source>
        <dbReference type="ARBA" id="ARBA00022801"/>
    </source>
</evidence>
<dbReference type="InterPro" id="IPR036397">
    <property type="entry name" value="RNaseH_sf"/>
</dbReference>
<gene>
    <name evidence="7" type="ORF">AWRI3579_g2374</name>
</gene>
<keyword evidence="8" id="KW-1185">Reference proteome</keyword>
<dbReference type="GO" id="GO:0000175">
    <property type="term" value="F:3'-5'-RNA exonuclease activity"/>
    <property type="evidence" value="ECO:0007669"/>
    <property type="project" value="InterPro"/>
</dbReference>
<dbReference type="EMBL" id="LPNM01000007">
    <property type="protein sequence ID" value="OEJ85148.1"/>
    <property type="molecule type" value="Genomic_DNA"/>
</dbReference>
<evidence type="ECO:0000256" key="1">
    <source>
        <dbReference type="ARBA" id="ARBA00009921"/>
    </source>
</evidence>
<evidence type="ECO:0000256" key="2">
    <source>
        <dbReference type="ARBA" id="ARBA00022722"/>
    </source>
</evidence>
<dbReference type="InterPro" id="IPR022894">
    <property type="entry name" value="Oligoribonuclease"/>
</dbReference>
<dbReference type="Gene3D" id="3.30.420.10">
    <property type="entry name" value="Ribonuclease H-like superfamily/Ribonuclease H"/>
    <property type="match status" value="1"/>
</dbReference>
<evidence type="ECO:0000313" key="7">
    <source>
        <dbReference type="EMBL" id="OEJ85148.1"/>
    </source>
</evidence>
<reference evidence="8" key="1">
    <citation type="journal article" date="2016" name="Genome Announc.">
        <title>Genome sequences of three species of Hanseniaspora isolated from spontaneous wine fermentations.</title>
        <authorList>
            <person name="Sternes P.R."/>
            <person name="Lee D."/>
            <person name="Kutyna D.R."/>
            <person name="Borneman A.R."/>
        </authorList>
    </citation>
    <scope>NUCLEOTIDE SEQUENCE [LARGE SCALE GENOMIC DNA]</scope>
    <source>
        <strain evidence="8">AWRI3579</strain>
    </source>
</reference>
<comment type="similarity">
    <text evidence="1">Belongs to the oligoribonuclease family.</text>
</comment>
<protein>
    <submittedName>
        <fullName evidence="7">Oligoribonuclease, mitochondrial</fullName>
    </submittedName>
</protein>